<keyword evidence="3" id="KW-1185">Reference proteome</keyword>
<gene>
    <name evidence="2" type="ORF">ACFO3P_00245</name>
</gene>
<dbReference type="SUPFAM" id="SSF53850">
    <property type="entry name" value="Periplasmic binding protein-like II"/>
    <property type="match status" value="1"/>
</dbReference>
<comment type="caution">
    <text evidence="2">The sequence shown here is derived from an EMBL/GenBank/DDBJ whole genome shotgun (WGS) entry which is preliminary data.</text>
</comment>
<feature type="chain" id="PRO_5047539642" evidence="1">
    <location>
        <begin position="19"/>
        <end position="431"/>
    </location>
</feature>
<dbReference type="EMBL" id="JBHSFT010000001">
    <property type="protein sequence ID" value="MFC4660661.1"/>
    <property type="molecule type" value="Genomic_DNA"/>
</dbReference>
<name>A0ABV9JSL9_9BACI</name>
<protein>
    <submittedName>
        <fullName evidence="2">ABC transporter substrate-binding protein</fullName>
    </submittedName>
</protein>
<organism evidence="2 3">
    <name type="scientific">Oceanobacillus aidingensis</name>
    <dbReference type="NCBI Taxonomy" id="645964"/>
    <lineage>
        <taxon>Bacteria</taxon>
        <taxon>Bacillati</taxon>
        <taxon>Bacillota</taxon>
        <taxon>Bacilli</taxon>
        <taxon>Bacillales</taxon>
        <taxon>Bacillaceae</taxon>
        <taxon>Oceanobacillus</taxon>
    </lineage>
</organism>
<evidence type="ECO:0000313" key="2">
    <source>
        <dbReference type="EMBL" id="MFC4660661.1"/>
    </source>
</evidence>
<dbReference type="PROSITE" id="PS51257">
    <property type="entry name" value="PROKAR_LIPOPROTEIN"/>
    <property type="match status" value="1"/>
</dbReference>
<reference evidence="3" key="1">
    <citation type="journal article" date="2019" name="Int. J. Syst. Evol. Microbiol.">
        <title>The Global Catalogue of Microorganisms (GCM) 10K type strain sequencing project: providing services to taxonomists for standard genome sequencing and annotation.</title>
        <authorList>
            <consortium name="The Broad Institute Genomics Platform"/>
            <consortium name="The Broad Institute Genome Sequencing Center for Infectious Disease"/>
            <person name="Wu L."/>
            <person name="Ma J."/>
        </authorList>
    </citation>
    <scope>NUCLEOTIDE SEQUENCE [LARGE SCALE GENOMIC DNA]</scope>
    <source>
        <strain evidence="3">CCUG 37257</strain>
    </source>
</reference>
<feature type="signal peptide" evidence="1">
    <location>
        <begin position="1"/>
        <end position="18"/>
    </location>
</feature>
<evidence type="ECO:0000256" key="1">
    <source>
        <dbReference type="SAM" id="SignalP"/>
    </source>
</evidence>
<dbReference type="Gene3D" id="3.40.190.10">
    <property type="entry name" value="Periplasmic binding protein-like II"/>
    <property type="match status" value="2"/>
</dbReference>
<dbReference type="InterPro" id="IPR006059">
    <property type="entry name" value="SBP"/>
</dbReference>
<proteinExistence type="predicted"/>
<dbReference type="InterPro" id="IPR050490">
    <property type="entry name" value="Bact_solute-bd_prot1"/>
</dbReference>
<dbReference type="PANTHER" id="PTHR43649">
    <property type="entry name" value="ARABINOSE-BINDING PROTEIN-RELATED"/>
    <property type="match status" value="1"/>
</dbReference>
<dbReference type="PANTHER" id="PTHR43649:SF12">
    <property type="entry name" value="DIACETYLCHITOBIOSE BINDING PROTEIN DASA"/>
    <property type="match status" value="1"/>
</dbReference>
<evidence type="ECO:0000313" key="3">
    <source>
        <dbReference type="Proteomes" id="UP001595988"/>
    </source>
</evidence>
<sequence length="431" mass="48431">MKKNILFIMLLIFVVVLAACNNDSSEDLEDQTVTVAVTEGNIGQFNAWEERSEQFTEETGIEVEFIGIPYDNLLDRITAEGISGDASFDLVTHLDVMGPSISQFLEPLSGYADEDFFERFPESIVELSTYDGEIYSLPLRANAQVLFYREDVFEDLGIEPPTTWEELENVSETITSETDKSAITPYYQAGNNGQNLAIWASYLWGNGAEILDENNTPVFNSSEGVEATEKYIDLLREGFAPEGSVSFAEQESRTHFKQGRSAMWIGWWWVYSDFNASDSSAEEVRGNVNFTTIPTWEDGEQVASVSTFPLGMMESSKNKEAAWEFMEWLSNPENEKSIVMDSLNEEVPMDQFSTDIVQLENLRDEELNELGDDLFNIGGDSFENAKTFPTIPEWPQISDILSRAISNMATGEDVQSQLDAAAEEVELLLQE</sequence>
<accession>A0ABV9JSL9</accession>
<keyword evidence="1" id="KW-0732">Signal</keyword>
<dbReference type="Proteomes" id="UP001595988">
    <property type="component" value="Unassembled WGS sequence"/>
</dbReference>
<dbReference type="RefSeq" id="WP_379542004.1">
    <property type="nucleotide sequence ID" value="NZ_JBHSFT010000001.1"/>
</dbReference>
<dbReference type="Pfam" id="PF01547">
    <property type="entry name" value="SBP_bac_1"/>
    <property type="match status" value="1"/>
</dbReference>
<dbReference type="CDD" id="cd13585">
    <property type="entry name" value="PBP2_TMBP_like"/>
    <property type="match status" value="1"/>
</dbReference>